<dbReference type="EMBL" id="UINC01083779">
    <property type="protein sequence ID" value="SVC29819.1"/>
    <property type="molecule type" value="Genomic_DNA"/>
</dbReference>
<dbReference type="AlphaFoldDB" id="A0A382KZQ8"/>
<accession>A0A382KZQ8</accession>
<name>A0A382KZQ8_9ZZZZ</name>
<sequence length="208" mass="23967">MKKLLGILVLGLLVSTNAYTDDIKDLEVESMSIGDSALDYFTESQLENGELDWFNYSYKEYSTSLLSGKGIYDWFKISYKSDDDNFIIEGLAGILVKKKYDDYKCNKELDTVALDISELFKNTKQGKKQLYKVIYNPREIFQKPDPSGKSIVTSISFDFKDEGKIILSCYNMDKATNQIDSPIKDINQFDTFRIDIRSKILTHYLEKV</sequence>
<protein>
    <submittedName>
        <fullName evidence="1">Uncharacterized protein</fullName>
    </submittedName>
</protein>
<reference evidence="1" key="1">
    <citation type="submission" date="2018-05" db="EMBL/GenBank/DDBJ databases">
        <authorList>
            <person name="Lanie J.A."/>
            <person name="Ng W.-L."/>
            <person name="Kazmierczak K.M."/>
            <person name="Andrzejewski T.M."/>
            <person name="Davidsen T.M."/>
            <person name="Wayne K.J."/>
            <person name="Tettelin H."/>
            <person name="Glass J.I."/>
            <person name="Rusch D."/>
            <person name="Podicherti R."/>
            <person name="Tsui H.-C.T."/>
            <person name="Winkler M.E."/>
        </authorList>
    </citation>
    <scope>NUCLEOTIDE SEQUENCE</scope>
</reference>
<organism evidence="1">
    <name type="scientific">marine metagenome</name>
    <dbReference type="NCBI Taxonomy" id="408172"/>
    <lineage>
        <taxon>unclassified sequences</taxon>
        <taxon>metagenomes</taxon>
        <taxon>ecological metagenomes</taxon>
    </lineage>
</organism>
<proteinExistence type="predicted"/>
<gene>
    <name evidence="1" type="ORF">METZ01_LOCUS282673</name>
</gene>
<evidence type="ECO:0000313" key="1">
    <source>
        <dbReference type="EMBL" id="SVC29819.1"/>
    </source>
</evidence>